<keyword evidence="1" id="KW-1185">Reference proteome</keyword>
<sequence>MAKKVSCYLLKSISRKIQSFVIIMEMALINVGEKIKSICNLSLLMMLKHIYTESLTSSKECKETFEDFVASSAASQVISSEAQILNLTSSNELQETFGDLVASPSALQVISSEAQILNNDLQETFGDLVASPSALQVISSEAQMFNLTSSNELQETMGDLVASPSALKVFSSEAQILNLTSSNEFKETLKDLVPSPAASHIISSEAQILNLASSNEYIESFDGLIASPAPSQVITSESQILNLTSSVESSFQEFITLPEMPKKISKAPVLKDQYMKNCLKCNVSTLDLPSHMELEHNWSIASSKSVVGVFNLRKPYKKIFSIKI</sequence>
<dbReference type="RefSeq" id="XP_065671243.1">
    <property type="nucleotide sequence ID" value="XM_065815171.1"/>
</dbReference>
<dbReference type="RefSeq" id="XP_065671241.1">
    <property type="nucleotide sequence ID" value="XM_065815169.1"/>
</dbReference>
<dbReference type="GeneID" id="136089281"/>
<dbReference type="RefSeq" id="XP_065671244.1">
    <property type="nucleotide sequence ID" value="XM_065815172.1"/>
</dbReference>
<evidence type="ECO:0000313" key="3">
    <source>
        <dbReference type="RefSeq" id="XP_065671243.1"/>
    </source>
</evidence>
<organism evidence="1 3">
    <name type="scientific">Hydra vulgaris</name>
    <name type="common">Hydra</name>
    <name type="synonym">Hydra attenuata</name>
    <dbReference type="NCBI Taxonomy" id="6087"/>
    <lineage>
        <taxon>Eukaryota</taxon>
        <taxon>Metazoa</taxon>
        <taxon>Cnidaria</taxon>
        <taxon>Hydrozoa</taxon>
        <taxon>Hydroidolina</taxon>
        <taxon>Anthoathecata</taxon>
        <taxon>Aplanulata</taxon>
        <taxon>Hydridae</taxon>
        <taxon>Hydra</taxon>
    </lineage>
</organism>
<dbReference type="Proteomes" id="UP001652625">
    <property type="component" value="Chromosome 13"/>
</dbReference>
<evidence type="ECO:0000313" key="2">
    <source>
        <dbReference type="RefSeq" id="XP_065671241.1"/>
    </source>
</evidence>
<protein>
    <submittedName>
        <fullName evidence="2 3">Uncharacterized protein LOC136089281 isoform X1</fullName>
    </submittedName>
</protein>
<evidence type="ECO:0000313" key="1">
    <source>
        <dbReference type="Proteomes" id="UP001652625"/>
    </source>
</evidence>
<evidence type="ECO:0000313" key="4">
    <source>
        <dbReference type="RefSeq" id="XP_065671244.1"/>
    </source>
</evidence>
<proteinExistence type="predicted"/>
<gene>
    <name evidence="2 3 4" type="primary">LOC136089281</name>
</gene>
<accession>A0ABM4DA68</accession>
<name>A0ABM4DA68_HYDVU</name>
<reference evidence="2 3" key="1">
    <citation type="submission" date="2025-05" db="UniProtKB">
        <authorList>
            <consortium name="RefSeq"/>
        </authorList>
    </citation>
    <scope>IDENTIFICATION</scope>
</reference>